<gene>
    <name evidence="1" type="ORF">GcM1_137004</name>
</gene>
<organism evidence="1 2">
    <name type="scientific">Golovinomyces cichoracearum</name>
    <dbReference type="NCBI Taxonomy" id="62708"/>
    <lineage>
        <taxon>Eukaryota</taxon>
        <taxon>Fungi</taxon>
        <taxon>Dikarya</taxon>
        <taxon>Ascomycota</taxon>
        <taxon>Pezizomycotina</taxon>
        <taxon>Leotiomycetes</taxon>
        <taxon>Erysiphales</taxon>
        <taxon>Erysiphaceae</taxon>
        <taxon>Golovinomyces</taxon>
    </lineage>
</organism>
<evidence type="ECO:0000313" key="2">
    <source>
        <dbReference type="Proteomes" id="UP000285326"/>
    </source>
</evidence>
<reference evidence="1 2" key="1">
    <citation type="journal article" date="2018" name="BMC Genomics">
        <title>Comparative genome analyses reveal sequence features reflecting distinct modes of host-adaptation between dicot and monocot powdery mildew.</title>
        <authorList>
            <person name="Wu Y."/>
            <person name="Ma X."/>
            <person name="Pan Z."/>
            <person name="Kale S.D."/>
            <person name="Song Y."/>
            <person name="King H."/>
            <person name="Zhang Q."/>
            <person name="Presley C."/>
            <person name="Deng X."/>
            <person name="Wei C.I."/>
            <person name="Xiao S."/>
        </authorList>
    </citation>
    <scope>NUCLEOTIDE SEQUENCE [LARGE SCALE GENOMIC DNA]</scope>
    <source>
        <strain evidence="1">UMSG1</strain>
    </source>
</reference>
<protein>
    <recommendedName>
        <fullName evidence="3">Reverse transcriptase Ty1/copia-type domain-containing protein</fullName>
    </recommendedName>
</protein>
<feature type="non-terminal residue" evidence="1">
    <location>
        <position position="101"/>
    </location>
</feature>
<comment type="caution">
    <text evidence="1">The sequence shown here is derived from an EMBL/GenBank/DDBJ whole genome shotgun (WGS) entry which is preliminary data.</text>
</comment>
<evidence type="ECO:0000313" key="1">
    <source>
        <dbReference type="EMBL" id="RKF84216.1"/>
    </source>
</evidence>
<evidence type="ECO:0008006" key="3">
    <source>
        <dbReference type="Google" id="ProtNLM"/>
    </source>
</evidence>
<sequence length="101" mass="11655">MAATVNNPGIIGRKLPFVSTQKVPPHTWKQMIHHDESSGFIKAAKVECNTLLEKETFEMITTKKALQLQEEHQINSLPLKWVFTYKQDKEGRLLKHKARIC</sequence>
<dbReference type="AlphaFoldDB" id="A0A420JBU5"/>
<dbReference type="EMBL" id="MCBS01013742">
    <property type="protein sequence ID" value="RKF84216.1"/>
    <property type="molecule type" value="Genomic_DNA"/>
</dbReference>
<name>A0A420JBU5_9PEZI</name>
<proteinExistence type="predicted"/>
<dbReference type="Proteomes" id="UP000285326">
    <property type="component" value="Unassembled WGS sequence"/>
</dbReference>
<accession>A0A420JBU5</accession>